<evidence type="ECO:0000313" key="1">
    <source>
        <dbReference type="EMBL" id="KAA6325358.1"/>
    </source>
</evidence>
<gene>
    <name evidence="1" type="ORF">EZS27_025417</name>
</gene>
<accession>A0A5J4QVZ1</accession>
<name>A0A5J4QVZ1_9ZZZZ</name>
<proteinExistence type="predicted"/>
<reference evidence="1" key="1">
    <citation type="submission" date="2019-03" db="EMBL/GenBank/DDBJ databases">
        <title>Single cell metagenomics reveals metabolic interactions within the superorganism composed of flagellate Streblomastix strix and complex community of Bacteroidetes bacteria on its surface.</title>
        <authorList>
            <person name="Treitli S.C."/>
            <person name="Kolisko M."/>
            <person name="Husnik F."/>
            <person name="Keeling P."/>
            <person name="Hampl V."/>
        </authorList>
    </citation>
    <scope>NUCLEOTIDE SEQUENCE</scope>
    <source>
        <strain evidence="1">STM</strain>
    </source>
</reference>
<comment type="caution">
    <text evidence="1">The sequence shown here is derived from an EMBL/GenBank/DDBJ whole genome shotgun (WGS) entry which is preliminary data.</text>
</comment>
<dbReference type="AlphaFoldDB" id="A0A5J4QVZ1"/>
<protein>
    <submittedName>
        <fullName evidence="1">Uncharacterized protein</fullName>
    </submittedName>
</protein>
<dbReference type="EMBL" id="SNRY01002379">
    <property type="protein sequence ID" value="KAA6325358.1"/>
    <property type="molecule type" value="Genomic_DNA"/>
</dbReference>
<organism evidence="1">
    <name type="scientific">termite gut metagenome</name>
    <dbReference type="NCBI Taxonomy" id="433724"/>
    <lineage>
        <taxon>unclassified sequences</taxon>
        <taxon>metagenomes</taxon>
        <taxon>organismal metagenomes</taxon>
    </lineage>
</organism>
<sequence length="62" mass="7034">MLEHRVLLVSPSLDPNLKTQTNEVKKRYSGKLTVVLDQGRGHYPLEPNDPVKIANLIEQAIR</sequence>